<evidence type="ECO:0000313" key="2">
    <source>
        <dbReference type="Proteomes" id="UP000282892"/>
    </source>
</evidence>
<gene>
    <name evidence="1" type="ORF">CHR53_12010</name>
</gene>
<keyword evidence="1" id="KW-0547">Nucleotide-binding</keyword>
<sequence length="126" mass="14060">MLEKLFKPTPQSVPPKAEQISPAEIEALIEAKLKEHAAAIHPATDADQIEKQLANQEDFKLTAKQMEYALALIDKISSEFELAIAPAELTLKDLNRLIGYQKYKNKGILVNLVKKGILKRKLIGVK</sequence>
<protein>
    <submittedName>
        <fullName evidence="1">ABC transporter ATP-binding protein</fullName>
    </submittedName>
</protein>
<reference evidence="1 2" key="1">
    <citation type="submission" date="2017-07" db="EMBL/GenBank/DDBJ databases">
        <title>The complete genome sequence of Bacillus mesonae strain H20-5, an efficient strain improving plant abiotic stress resistance.</title>
        <authorList>
            <person name="Kim S.Y."/>
            <person name="Song H."/>
            <person name="Sang M.K."/>
            <person name="Weon H.-Y."/>
            <person name="Song J."/>
        </authorList>
    </citation>
    <scope>NUCLEOTIDE SEQUENCE [LARGE SCALE GENOMIC DNA]</scope>
    <source>
        <strain evidence="1 2">H20-5</strain>
    </source>
</reference>
<evidence type="ECO:0000313" key="1">
    <source>
        <dbReference type="EMBL" id="AZU64942.1"/>
    </source>
</evidence>
<dbReference type="Proteomes" id="UP000282892">
    <property type="component" value="Chromosome"/>
</dbReference>
<dbReference type="EMBL" id="CP022572">
    <property type="protein sequence ID" value="AZU64942.1"/>
    <property type="molecule type" value="Genomic_DNA"/>
</dbReference>
<keyword evidence="1" id="KW-0067">ATP-binding</keyword>
<dbReference type="OrthoDB" id="647741at2"/>
<organism evidence="1 2">
    <name type="scientific">Neobacillus mesonae</name>
    <dbReference type="NCBI Taxonomy" id="1193713"/>
    <lineage>
        <taxon>Bacteria</taxon>
        <taxon>Bacillati</taxon>
        <taxon>Bacillota</taxon>
        <taxon>Bacilli</taxon>
        <taxon>Bacillales</taxon>
        <taxon>Bacillaceae</taxon>
        <taxon>Neobacillus</taxon>
    </lineage>
</organism>
<keyword evidence="2" id="KW-1185">Reference proteome</keyword>
<proteinExistence type="predicted"/>
<dbReference type="KEGG" id="nmk:CHR53_12010"/>
<dbReference type="GO" id="GO:0005524">
    <property type="term" value="F:ATP binding"/>
    <property type="evidence" value="ECO:0007669"/>
    <property type="project" value="UniProtKB-KW"/>
</dbReference>
<dbReference type="AlphaFoldDB" id="A0A3T0I6J4"/>
<name>A0A3T0I6J4_9BACI</name>
<accession>A0A3T0I6J4</accession>
<dbReference type="STRING" id="1193713.GCA_001636315_04832"/>